<proteinExistence type="inferred from homology"/>
<comment type="similarity">
    <text evidence="3">Belongs to the bacterial microcompartments protein family.</text>
</comment>
<dbReference type="InterPro" id="IPR044872">
    <property type="entry name" value="CcmK/CsoS1_BMC"/>
</dbReference>
<evidence type="ECO:0000256" key="2">
    <source>
        <dbReference type="ARBA" id="ARBA00024446"/>
    </source>
</evidence>
<dbReference type="AlphaFoldDB" id="A0A1B2I9L8"/>
<protein>
    <recommendedName>
        <fullName evidence="5">BMC domain-containing protein</fullName>
    </recommendedName>
</protein>
<dbReference type="InterPro" id="IPR050575">
    <property type="entry name" value="BMC_shell"/>
</dbReference>
<dbReference type="InterPro" id="IPR000249">
    <property type="entry name" value="BMC_dom"/>
</dbReference>
<keyword evidence="7" id="KW-1185">Reference proteome</keyword>
<evidence type="ECO:0000313" key="6">
    <source>
        <dbReference type="EMBL" id="ANZ46637.1"/>
    </source>
</evidence>
<dbReference type="KEGG" id="cpor:BED41_08985"/>
<evidence type="ECO:0000256" key="4">
    <source>
        <dbReference type="SAM" id="MobiDB-lite"/>
    </source>
</evidence>
<sequence>MSLGLIETVGLVAAVEAADAAVKSANVTLVGYELARGSGMATVKVEGDVGAVNAAVSAAKAAAAKVGRVVGTRVIARPSSYLETMVRNADTVGAGIPAQAEEPEAESAEEPPAAPEASAAEAPNEEKKAAQPRGKRQNNIKKQ</sequence>
<evidence type="ECO:0000313" key="7">
    <source>
        <dbReference type="Proteomes" id="UP000093044"/>
    </source>
</evidence>
<dbReference type="Proteomes" id="UP000093044">
    <property type="component" value="Chromosome"/>
</dbReference>
<feature type="compositionally biased region" description="Basic residues" evidence="4">
    <location>
        <begin position="133"/>
        <end position="143"/>
    </location>
</feature>
<reference evidence="6" key="1">
    <citation type="submission" date="2016-08" db="EMBL/GenBank/DDBJ databases">
        <title>Complete genome of Cloacibacillus porcorum.</title>
        <authorList>
            <person name="Looft T."/>
            <person name="Bayles D.O."/>
            <person name="Alt D.P."/>
        </authorList>
    </citation>
    <scope>NUCLEOTIDE SEQUENCE [LARGE SCALE GENOMIC DNA]</scope>
    <source>
        <strain evidence="6">CL-84</strain>
    </source>
</reference>
<gene>
    <name evidence="6" type="ORF">BED41_08985</name>
</gene>
<dbReference type="PROSITE" id="PS51930">
    <property type="entry name" value="BMC_2"/>
    <property type="match status" value="1"/>
</dbReference>
<feature type="domain" description="BMC" evidence="5">
    <location>
        <begin position="2"/>
        <end position="87"/>
    </location>
</feature>
<dbReference type="GO" id="GO:0031469">
    <property type="term" value="C:bacterial microcompartment"/>
    <property type="evidence" value="ECO:0007669"/>
    <property type="project" value="UniProtKB-SubCell"/>
</dbReference>
<name>A0A1B2I9L8_9BACT</name>
<feature type="region of interest" description="Disordered" evidence="4">
    <location>
        <begin position="93"/>
        <end position="143"/>
    </location>
</feature>
<dbReference type="EMBL" id="CP016757">
    <property type="protein sequence ID" value="ANZ46637.1"/>
    <property type="molecule type" value="Genomic_DNA"/>
</dbReference>
<organism evidence="6 7">
    <name type="scientific">Cloacibacillus porcorum</name>
    <dbReference type="NCBI Taxonomy" id="1197717"/>
    <lineage>
        <taxon>Bacteria</taxon>
        <taxon>Thermotogati</taxon>
        <taxon>Synergistota</taxon>
        <taxon>Synergistia</taxon>
        <taxon>Synergistales</taxon>
        <taxon>Synergistaceae</taxon>
        <taxon>Cloacibacillus</taxon>
    </lineage>
</organism>
<evidence type="ECO:0000259" key="5">
    <source>
        <dbReference type="PROSITE" id="PS51930"/>
    </source>
</evidence>
<dbReference type="SUPFAM" id="SSF143414">
    <property type="entry name" value="CcmK-like"/>
    <property type="match status" value="1"/>
</dbReference>
<keyword evidence="2" id="KW-1283">Bacterial microcompartment</keyword>
<dbReference type="PANTHER" id="PTHR33941:SF11">
    <property type="entry name" value="BACTERIAL MICROCOMPARTMENT SHELL PROTEIN PDUJ"/>
    <property type="match status" value="1"/>
</dbReference>
<evidence type="ECO:0000256" key="3">
    <source>
        <dbReference type="PROSITE-ProRule" id="PRU01278"/>
    </source>
</evidence>
<dbReference type="InterPro" id="IPR037233">
    <property type="entry name" value="CcmK-like_sf"/>
</dbReference>
<dbReference type="CDD" id="cd07045">
    <property type="entry name" value="BMC_CcmK_like"/>
    <property type="match status" value="1"/>
</dbReference>
<dbReference type="SMART" id="SM00877">
    <property type="entry name" value="BMC"/>
    <property type="match status" value="1"/>
</dbReference>
<dbReference type="PANTHER" id="PTHR33941">
    <property type="entry name" value="PROPANEDIOL UTILIZATION PROTEIN PDUA"/>
    <property type="match status" value="1"/>
</dbReference>
<dbReference type="Gene3D" id="3.30.70.1710">
    <property type="match status" value="1"/>
</dbReference>
<accession>A0A1B2I9L8</accession>
<dbReference type="Pfam" id="PF00936">
    <property type="entry name" value="BMC"/>
    <property type="match status" value="1"/>
</dbReference>
<comment type="subcellular location">
    <subcellularLocation>
        <location evidence="1">Bacterial microcompartment</location>
    </subcellularLocation>
</comment>
<evidence type="ECO:0000256" key="1">
    <source>
        <dbReference type="ARBA" id="ARBA00024322"/>
    </source>
</evidence>
<dbReference type="STRING" id="1197717.BED41_08985"/>